<sequence length="109" mass="12919">MFHFLVKGLQIQMVLQKPKLRAFLMLEIDYWISKIPSIILEICIDQTLNLFESIFRLTGFQLSEISQTWQLMMRENQINQKILQKNTFIILIKGASKLAIDFDTEIDKR</sequence>
<proteinExistence type="predicted"/>
<name>A0A8S1RN29_9CILI</name>
<dbReference type="Proteomes" id="UP000692954">
    <property type="component" value="Unassembled WGS sequence"/>
</dbReference>
<reference evidence="1" key="1">
    <citation type="submission" date="2021-01" db="EMBL/GenBank/DDBJ databases">
        <authorList>
            <consortium name="Genoscope - CEA"/>
            <person name="William W."/>
        </authorList>
    </citation>
    <scope>NUCLEOTIDE SEQUENCE</scope>
</reference>
<organism evidence="1 2">
    <name type="scientific">Paramecium sonneborni</name>
    <dbReference type="NCBI Taxonomy" id="65129"/>
    <lineage>
        <taxon>Eukaryota</taxon>
        <taxon>Sar</taxon>
        <taxon>Alveolata</taxon>
        <taxon>Ciliophora</taxon>
        <taxon>Intramacronucleata</taxon>
        <taxon>Oligohymenophorea</taxon>
        <taxon>Peniculida</taxon>
        <taxon>Parameciidae</taxon>
        <taxon>Paramecium</taxon>
    </lineage>
</organism>
<keyword evidence="2" id="KW-1185">Reference proteome</keyword>
<protein>
    <submittedName>
        <fullName evidence="1">Uncharacterized protein</fullName>
    </submittedName>
</protein>
<comment type="caution">
    <text evidence="1">The sequence shown here is derived from an EMBL/GenBank/DDBJ whole genome shotgun (WGS) entry which is preliminary data.</text>
</comment>
<dbReference type="EMBL" id="CAJJDN010000194">
    <property type="protein sequence ID" value="CAD8128722.1"/>
    <property type="molecule type" value="Genomic_DNA"/>
</dbReference>
<dbReference type="AlphaFoldDB" id="A0A8S1RN29"/>
<accession>A0A8S1RN29</accession>
<evidence type="ECO:0000313" key="1">
    <source>
        <dbReference type="EMBL" id="CAD8128722.1"/>
    </source>
</evidence>
<evidence type="ECO:0000313" key="2">
    <source>
        <dbReference type="Proteomes" id="UP000692954"/>
    </source>
</evidence>
<gene>
    <name evidence="1" type="ORF">PSON_ATCC_30995.1.T1940034</name>
</gene>